<evidence type="ECO:0000256" key="1">
    <source>
        <dbReference type="ARBA" id="ARBA00001585"/>
    </source>
</evidence>
<dbReference type="NCBIfam" id="TIGR01249">
    <property type="entry name" value="pro_imino_pep_1"/>
    <property type="match status" value="1"/>
</dbReference>
<evidence type="ECO:0000256" key="4">
    <source>
        <dbReference type="ARBA" id="ARBA00012568"/>
    </source>
</evidence>
<sequence>MPKDIPLRAFYPEISPNEEHMIAVDSGHELYVASYGNKSGIPIIALHGGPGSGTSPYFAQFFDPEKYHIILADQRGAGKSTPKGKMEANTTQHLIADIEIIRTFFKIDKWAVFGGSWGSSLALLYAEAHPDKVLGLVLRGIFLGRDNDVSAFVREGCPAALMHSKQWAKLKNHLTALINKSEMTHLSVEKDKIYHICFELLQHPDEEIRSEAAGTIATWEKLNSYLEINEDELVLGSSPDGVNMGLTESTYFEHSCFIEHNQILRDIARLKGIPTFIVQGKYDLVCPPYMADELEIAMQEVNGPVEGLITRFDTLAGHSQKETENVSALIKSTDELAKLYEGLYCDKATAVSRSSQGGIFTLHQATTDSPQFGTSLNPF</sequence>
<dbReference type="SUPFAM" id="SSF53474">
    <property type="entry name" value="alpha/beta-Hydrolases"/>
    <property type="match status" value="1"/>
</dbReference>
<comment type="caution">
    <text evidence="12">The sequence shown here is derived from an EMBL/GenBank/DDBJ whole genome shotgun (WGS) entry which is preliminary data.</text>
</comment>
<evidence type="ECO:0000256" key="6">
    <source>
        <dbReference type="ARBA" id="ARBA00022438"/>
    </source>
</evidence>
<dbReference type="InterPro" id="IPR000073">
    <property type="entry name" value="AB_hydrolase_1"/>
</dbReference>
<name>A0A0W0YLK9_9GAMM</name>
<comment type="catalytic activity">
    <reaction evidence="1 10">
        <text>Release of N-terminal proline from a peptide.</text>
        <dbReference type="EC" id="3.4.11.5"/>
    </reaction>
</comment>
<evidence type="ECO:0000256" key="7">
    <source>
        <dbReference type="ARBA" id="ARBA00022490"/>
    </source>
</evidence>
<dbReference type="RefSeq" id="WP_018577331.1">
    <property type="nucleotide sequence ID" value="NZ_KB892400.1"/>
</dbReference>
<dbReference type="Pfam" id="PF00561">
    <property type="entry name" value="Abhydrolase_1"/>
    <property type="match status" value="1"/>
</dbReference>
<dbReference type="PRINTS" id="PR00793">
    <property type="entry name" value="PROAMNOPTASE"/>
</dbReference>
<dbReference type="EC" id="3.4.11.5" evidence="4 10"/>
<dbReference type="Gene3D" id="3.40.50.1820">
    <property type="entry name" value="alpha/beta hydrolase"/>
    <property type="match status" value="1"/>
</dbReference>
<evidence type="ECO:0000256" key="5">
    <source>
        <dbReference type="ARBA" id="ARBA00021843"/>
    </source>
</evidence>
<dbReference type="GO" id="GO:0005737">
    <property type="term" value="C:cytoplasm"/>
    <property type="evidence" value="ECO:0007669"/>
    <property type="project" value="UniProtKB-SubCell"/>
</dbReference>
<keyword evidence="6 10" id="KW-0031">Aminopeptidase</keyword>
<protein>
    <recommendedName>
        <fullName evidence="5 10">Proline iminopeptidase</fullName>
        <ecNumber evidence="4 10">3.4.11.5</ecNumber>
    </recommendedName>
</protein>
<evidence type="ECO:0000313" key="12">
    <source>
        <dbReference type="EMBL" id="KTD57809.1"/>
    </source>
</evidence>
<feature type="domain" description="AB hydrolase-1" evidence="11">
    <location>
        <begin position="42"/>
        <end position="143"/>
    </location>
</feature>
<dbReference type="AlphaFoldDB" id="A0A0W0YLK9"/>
<evidence type="ECO:0000259" key="11">
    <source>
        <dbReference type="Pfam" id="PF00561"/>
    </source>
</evidence>
<evidence type="ECO:0000256" key="3">
    <source>
        <dbReference type="ARBA" id="ARBA00010088"/>
    </source>
</evidence>
<dbReference type="PATRIC" id="fig|1122169.6.peg.2576"/>
<dbReference type="GO" id="GO:0006508">
    <property type="term" value="P:proteolysis"/>
    <property type="evidence" value="ECO:0007669"/>
    <property type="project" value="UniProtKB-KW"/>
</dbReference>
<dbReference type="GO" id="GO:0004177">
    <property type="term" value="F:aminopeptidase activity"/>
    <property type="evidence" value="ECO:0007669"/>
    <property type="project" value="UniProtKB-KW"/>
</dbReference>
<keyword evidence="9 10" id="KW-0378">Hydrolase</keyword>
<dbReference type="PRINTS" id="PR00111">
    <property type="entry name" value="ABHYDROLASE"/>
</dbReference>
<comment type="subcellular location">
    <subcellularLocation>
        <location evidence="2">Cytoplasm</location>
    </subcellularLocation>
</comment>
<evidence type="ECO:0000313" key="13">
    <source>
        <dbReference type="Proteomes" id="UP000054600"/>
    </source>
</evidence>
<evidence type="ECO:0000256" key="10">
    <source>
        <dbReference type="RuleBase" id="RU003421"/>
    </source>
</evidence>
<dbReference type="InterPro" id="IPR005944">
    <property type="entry name" value="Pro_iminopeptidase"/>
</dbReference>
<dbReference type="PANTHER" id="PTHR43722">
    <property type="entry name" value="PROLINE IMINOPEPTIDASE"/>
    <property type="match status" value="1"/>
</dbReference>
<evidence type="ECO:0000256" key="8">
    <source>
        <dbReference type="ARBA" id="ARBA00022670"/>
    </source>
</evidence>
<keyword evidence="8 10" id="KW-0645">Protease</keyword>
<evidence type="ECO:0000256" key="9">
    <source>
        <dbReference type="ARBA" id="ARBA00022801"/>
    </source>
</evidence>
<gene>
    <name evidence="12" type="primary">pip_2</name>
    <name evidence="12" type="ORF">Lsha_2243</name>
</gene>
<dbReference type="Proteomes" id="UP000054600">
    <property type="component" value="Unassembled WGS sequence"/>
</dbReference>
<dbReference type="InterPro" id="IPR002410">
    <property type="entry name" value="Peptidase_S33"/>
</dbReference>
<evidence type="ECO:0000256" key="2">
    <source>
        <dbReference type="ARBA" id="ARBA00004496"/>
    </source>
</evidence>
<keyword evidence="13" id="KW-1185">Reference proteome</keyword>
<reference evidence="12 13" key="1">
    <citation type="submission" date="2015-11" db="EMBL/GenBank/DDBJ databases">
        <title>Genomic analysis of 38 Legionella species identifies large and diverse effector repertoires.</title>
        <authorList>
            <person name="Burstein D."/>
            <person name="Amaro F."/>
            <person name="Zusman T."/>
            <person name="Lifshitz Z."/>
            <person name="Cohen O."/>
            <person name="Gilbert J.A."/>
            <person name="Pupko T."/>
            <person name="Shuman H.A."/>
            <person name="Segal G."/>
        </authorList>
    </citation>
    <scope>NUCLEOTIDE SEQUENCE [LARGE SCALE GENOMIC DNA]</scope>
    <source>
        <strain evidence="12 13">ATCC 49655</strain>
    </source>
</reference>
<dbReference type="PANTHER" id="PTHR43722:SF1">
    <property type="entry name" value="PROLINE IMINOPEPTIDASE"/>
    <property type="match status" value="1"/>
</dbReference>
<keyword evidence="7" id="KW-0963">Cytoplasm</keyword>
<accession>A0A0W0YLK9</accession>
<dbReference type="eggNOG" id="COG0596">
    <property type="taxonomic scope" value="Bacteria"/>
</dbReference>
<organism evidence="12 13">
    <name type="scientific">Legionella shakespearei DSM 23087</name>
    <dbReference type="NCBI Taxonomy" id="1122169"/>
    <lineage>
        <taxon>Bacteria</taxon>
        <taxon>Pseudomonadati</taxon>
        <taxon>Pseudomonadota</taxon>
        <taxon>Gammaproteobacteria</taxon>
        <taxon>Legionellales</taxon>
        <taxon>Legionellaceae</taxon>
        <taxon>Legionella</taxon>
    </lineage>
</organism>
<proteinExistence type="inferred from homology"/>
<dbReference type="EMBL" id="LNYW01000063">
    <property type="protein sequence ID" value="KTD57809.1"/>
    <property type="molecule type" value="Genomic_DNA"/>
</dbReference>
<comment type="similarity">
    <text evidence="3 10">Belongs to the peptidase S33 family.</text>
</comment>
<dbReference type="InterPro" id="IPR029058">
    <property type="entry name" value="AB_hydrolase_fold"/>
</dbReference>
<dbReference type="STRING" id="1122169.Lsha_2243"/>